<keyword evidence="1" id="KW-0472">Membrane</keyword>
<dbReference type="VEuPathDB" id="VectorBase:GPAI034632"/>
<keyword evidence="3" id="KW-1185">Reference proteome</keyword>
<evidence type="ECO:0000313" key="3">
    <source>
        <dbReference type="Proteomes" id="UP000092445"/>
    </source>
</evidence>
<dbReference type="AlphaFoldDB" id="A0A1B0A528"/>
<proteinExistence type="predicted"/>
<protein>
    <submittedName>
        <fullName evidence="2">Uncharacterized protein</fullName>
    </submittedName>
</protein>
<dbReference type="EnsemblMetazoa" id="GPAI034632-RA">
    <property type="protein sequence ID" value="GPAI034632-PA"/>
    <property type="gene ID" value="GPAI034632"/>
</dbReference>
<keyword evidence="1" id="KW-1133">Transmembrane helix</keyword>
<keyword evidence="1" id="KW-0812">Transmembrane</keyword>
<evidence type="ECO:0000256" key="1">
    <source>
        <dbReference type="SAM" id="Phobius"/>
    </source>
</evidence>
<dbReference type="Proteomes" id="UP000092445">
    <property type="component" value="Unassembled WGS sequence"/>
</dbReference>
<feature type="transmembrane region" description="Helical" evidence="1">
    <location>
        <begin position="42"/>
        <end position="62"/>
    </location>
</feature>
<sequence length="137" mass="15655">MPYDIIPRIVKCVPSIVALQQFVANYRRHARNASYFEFGTKIINLMSFVWVSVFLIVIHVLFNHSLVYEMNGRLAVETLLYNIQTDSIRSVQDSELIQFSYSSRFLNQGNTGTVAPAVKYVSEIRLSERAHQTGSAH</sequence>
<reference evidence="2" key="2">
    <citation type="submission" date="2020-05" db="UniProtKB">
        <authorList>
            <consortium name="EnsemblMetazoa"/>
        </authorList>
    </citation>
    <scope>IDENTIFICATION</scope>
    <source>
        <strain evidence="2">IAEA</strain>
    </source>
</reference>
<evidence type="ECO:0000313" key="2">
    <source>
        <dbReference type="EnsemblMetazoa" id="GPAI034632-PA"/>
    </source>
</evidence>
<name>A0A1B0A528_GLOPL</name>
<organism evidence="2 3">
    <name type="scientific">Glossina pallidipes</name>
    <name type="common">Tsetse fly</name>
    <dbReference type="NCBI Taxonomy" id="7398"/>
    <lineage>
        <taxon>Eukaryota</taxon>
        <taxon>Metazoa</taxon>
        <taxon>Ecdysozoa</taxon>
        <taxon>Arthropoda</taxon>
        <taxon>Hexapoda</taxon>
        <taxon>Insecta</taxon>
        <taxon>Pterygota</taxon>
        <taxon>Neoptera</taxon>
        <taxon>Endopterygota</taxon>
        <taxon>Diptera</taxon>
        <taxon>Brachycera</taxon>
        <taxon>Muscomorpha</taxon>
        <taxon>Hippoboscoidea</taxon>
        <taxon>Glossinidae</taxon>
        <taxon>Glossina</taxon>
    </lineage>
</organism>
<reference evidence="3" key="1">
    <citation type="submission" date="2014-03" db="EMBL/GenBank/DDBJ databases">
        <authorList>
            <person name="Aksoy S."/>
            <person name="Warren W."/>
            <person name="Wilson R.K."/>
        </authorList>
    </citation>
    <scope>NUCLEOTIDE SEQUENCE [LARGE SCALE GENOMIC DNA]</scope>
    <source>
        <strain evidence="3">IAEA</strain>
    </source>
</reference>
<accession>A0A1B0A528</accession>